<evidence type="ECO:0000313" key="3">
    <source>
        <dbReference type="Proteomes" id="UP001279410"/>
    </source>
</evidence>
<dbReference type="AlphaFoldDB" id="A0AAD3MW28"/>
<gene>
    <name evidence="2" type="ORF">AKAME5_001271400</name>
</gene>
<sequence length="158" mass="16979">MDISRPTNQSTASNSTNGGEQSMSTSTVLYATVGGVAMLAVLRSHSRSRPRPNRETSSDYETMMPGVGTEPEPCCTSSAPDCTALPPPPDLCSHFTSKQRESAVTLGLSEYVDVDVPGHICQYQHLDLSRLEEHVYHSLQGNSGPKDGPLGVKEQINC</sequence>
<protein>
    <submittedName>
        <fullName evidence="2">CMRF35-like molecule 8</fullName>
    </submittedName>
</protein>
<keyword evidence="3" id="KW-1185">Reference proteome</keyword>
<feature type="region of interest" description="Disordered" evidence="1">
    <location>
        <begin position="1"/>
        <end position="26"/>
    </location>
</feature>
<comment type="caution">
    <text evidence="2">The sequence shown here is derived from an EMBL/GenBank/DDBJ whole genome shotgun (WGS) entry which is preliminary data.</text>
</comment>
<organism evidence="2 3">
    <name type="scientific">Lates japonicus</name>
    <name type="common">Japanese lates</name>
    <dbReference type="NCBI Taxonomy" id="270547"/>
    <lineage>
        <taxon>Eukaryota</taxon>
        <taxon>Metazoa</taxon>
        <taxon>Chordata</taxon>
        <taxon>Craniata</taxon>
        <taxon>Vertebrata</taxon>
        <taxon>Euteleostomi</taxon>
        <taxon>Actinopterygii</taxon>
        <taxon>Neopterygii</taxon>
        <taxon>Teleostei</taxon>
        <taxon>Neoteleostei</taxon>
        <taxon>Acanthomorphata</taxon>
        <taxon>Carangaria</taxon>
        <taxon>Carangaria incertae sedis</taxon>
        <taxon>Centropomidae</taxon>
        <taxon>Lates</taxon>
    </lineage>
</organism>
<name>A0AAD3MW28_LATJO</name>
<evidence type="ECO:0000313" key="2">
    <source>
        <dbReference type="EMBL" id="GLD60847.1"/>
    </source>
</evidence>
<dbReference type="Proteomes" id="UP001279410">
    <property type="component" value="Unassembled WGS sequence"/>
</dbReference>
<dbReference type="EMBL" id="BRZM01000043">
    <property type="protein sequence ID" value="GLD60847.1"/>
    <property type="molecule type" value="Genomic_DNA"/>
</dbReference>
<evidence type="ECO:0000256" key="1">
    <source>
        <dbReference type="SAM" id="MobiDB-lite"/>
    </source>
</evidence>
<accession>A0AAD3MW28</accession>
<feature type="region of interest" description="Disordered" evidence="1">
    <location>
        <begin position="43"/>
        <end position="78"/>
    </location>
</feature>
<proteinExistence type="predicted"/>
<reference evidence="2" key="1">
    <citation type="submission" date="2022-08" db="EMBL/GenBank/DDBJ databases">
        <title>Genome sequencing of akame (Lates japonicus).</title>
        <authorList>
            <person name="Hashiguchi Y."/>
            <person name="Takahashi H."/>
        </authorList>
    </citation>
    <scope>NUCLEOTIDE SEQUENCE</scope>
    <source>
        <strain evidence="2">Kochi</strain>
    </source>
</reference>